<evidence type="ECO:0000256" key="1">
    <source>
        <dbReference type="SAM" id="Coils"/>
    </source>
</evidence>
<dbReference type="InterPro" id="IPR057840">
    <property type="entry name" value="FimV_N"/>
</dbReference>
<evidence type="ECO:0000313" key="3">
    <source>
        <dbReference type="EMBL" id="QKE65721.1"/>
    </source>
</evidence>
<feature type="domain" description="FimV N-terminal" evidence="2">
    <location>
        <begin position="5"/>
        <end position="111"/>
    </location>
</feature>
<evidence type="ECO:0000259" key="2">
    <source>
        <dbReference type="Pfam" id="PF25800"/>
    </source>
</evidence>
<feature type="coiled-coil region" evidence="1">
    <location>
        <begin position="279"/>
        <end position="320"/>
    </location>
</feature>
<dbReference type="Pfam" id="PF25800">
    <property type="entry name" value="FimV_N"/>
    <property type="match status" value="1"/>
</dbReference>
<proteinExistence type="predicted"/>
<dbReference type="EMBL" id="CP053697">
    <property type="protein sequence ID" value="QKE65721.1"/>
    <property type="molecule type" value="Genomic_DNA"/>
</dbReference>
<keyword evidence="4" id="KW-1185">Reference proteome</keyword>
<name>A0A6M8FEI6_9GAMM</name>
<organism evidence="3 4">
    <name type="scientific">Aquipseudomonas campi</name>
    <dbReference type="NCBI Taxonomy" id="2731681"/>
    <lineage>
        <taxon>Bacteria</taxon>
        <taxon>Pseudomonadati</taxon>
        <taxon>Pseudomonadota</taxon>
        <taxon>Gammaproteobacteria</taxon>
        <taxon>Pseudomonadales</taxon>
        <taxon>Pseudomonadaceae</taxon>
        <taxon>Aquipseudomonas</taxon>
    </lineage>
</organism>
<evidence type="ECO:0000313" key="4">
    <source>
        <dbReference type="Proteomes" id="UP000501379"/>
    </source>
</evidence>
<dbReference type="Gene3D" id="1.20.58.2200">
    <property type="match status" value="1"/>
</dbReference>
<gene>
    <name evidence="3" type="ORF">HNE05_11215</name>
</gene>
<dbReference type="InterPro" id="IPR038440">
    <property type="entry name" value="FimV_C_sf"/>
</dbReference>
<keyword evidence="1" id="KW-0175">Coiled coil</keyword>
<dbReference type="SUPFAM" id="SSF48452">
    <property type="entry name" value="TPR-like"/>
    <property type="match status" value="1"/>
</dbReference>
<sequence length="695" mass="75388">MVPALGLGEISLHSALNQPLEAEIELLQIGDLNADEIKVRLASAEDFSRSGVDRFVFLNDLRFTPVLRGGQSMIRVVSNKPVREPYLNFIVEVVRPGGSLLREYTLLIDPPGSSAYRPVASTLDEPRYAAAPPPARVASPQPAQAQAPLPLAAQGQRYRVQRGDSLWSIADRLREAGSEATHSVLMSDIHRLNPGAFIAGDRNRLRLAADLLLPDSAVPQWIAPSQPQAPVAVDPPVAASLALAPVAEPTPAAEPAPVAEAAAELQQIEAAQLQVDGELASQTAENQQLQTAIGDLQAQLVQLQAQMAEKDRQLQTIRAELAQQRQPAPAEAQAPVLQSAPAVPAATVPAAQAQSASWPLWLSAGGLCLVLIGGIWLLRRKVEHPDPEPYRQPQVQVRPVIKVPIQQVRPAEPVQAKPAAPVRMPSVPADPIEGANIYIAYGHFGEALTVLRKAVEQEPQRIDLRLRLFEVLGELGDTSGFFAQEQQLLDMGASHVQVDQIRVRYARLQRPTQADELVAVLPLDEVLEPLPAAQPAADDFQLNLDDLSLDADWDLVSPFHNEAPRRAKAASADALDPSFRSDLRELPEVFEMTVDKDGLSPFGDMPLPESTGDEVLQEEFVDAFSREPQGRADKPLESNLEHLAGNREHLAQLNMALAYIEQGNLGAACNILNALIDEGDDQEKARARELLARIA</sequence>
<accession>A0A6M8FEI6</accession>
<dbReference type="KEGG" id="pcam:HNE05_11215"/>
<dbReference type="InterPro" id="IPR011990">
    <property type="entry name" value="TPR-like_helical_dom_sf"/>
</dbReference>
<protein>
    <submittedName>
        <fullName evidence="3">FimV family protein</fullName>
    </submittedName>
</protein>
<dbReference type="Gene3D" id="3.10.350.10">
    <property type="entry name" value="LysM domain"/>
    <property type="match status" value="1"/>
</dbReference>
<dbReference type="InterPro" id="IPR036779">
    <property type="entry name" value="LysM_dom_sf"/>
</dbReference>
<reference evidence="3" key="1">
    <citation type="submission" date="2020-07" db="EMBL/GenBank/DDBJ databases">
        <title>Nitrate ammonifying Pseudomonas campi sp. nov. isolated from German agricultural grassland.</title>
        <authorList>
            <person name="Timsy T."/>
            <person name="Ulrich A."/>
            <person name="Spanner T."/>
            <person name="Foesel B."/>
            <person name="Kolb S."/>
            <person name="Horn M.A."/>
            <person name="Behrendt U."/>
        </authorList>
    </citation>
    <scope>NUCLEOTIDE SEQUENCE</scope>
    <source>
        <strain evidence="3">S1-A32-2</strain>
    </source>
</reference>
<dbReference type="Proteomes" id="UP000501379">
    <property type="component" value="Chromosome"/>
</dbReference>
<dbReference type="CDD" id="cd00118">
    <property type="entry name" value="LysM"/>
    <property type="match status" value="1"/>
</dbReference>
<dbReference type="InterPro" id="IPR018392">
    <property type="entry name" value="LysM"/>
</dbReference>
<dbReference type="AlphaFoldDB" id="A0A6M8FEI6"/>